<dbReference type="PROSITE" id="PS51221">
    <property type="entry name" value="TTL"/>
    <property type="match status" value="1"/>
</dbReference>
<keyword evidence="4" id="KW-1185">Reference proteome</keyword>
<organism evidence="3 4">
    <name type="scientific">Microdochium trichocladiopsis</name>
    <dbReference type="NCBI Taxonomy" id="1682393"/>
    <lineage>
        <taxon>Eukaryota</taxon>
        <taxon>Fungi</taxon>
        <taxon>Dikarya</taxon>
        <taxon>Ascomycota</taxon>
        <taxon>Pezizomycotina</taxon>
        <taxon>Sordariomycetes</taxon>
        <taxon>Xylariomycetidae</taxon>
        <taxon>Xylariales</taxon>
        <taxon>Microdochiaceae</taxon>
        <taxon>Microdochium</taxon>
    </lineage>
</organism>
<dbReference type="InterPro" id="IPR002828">
    <property type="entry name" value="SurE-like_Pase/nucleotidase"/>
</dbReference>
<dbReference type="InterPro" id="IPR004344">
    <property type="entry name" value="TTL/TTLL_fam"/>
</dbReference>
<evidence type="ECO:0000313" key="3">
    <source>
        <dbReference type="EMBL" id="KAH7021034.1"/>
    </source>
</evidence>
<feature type="region of interest" description="Disordered" evidence="1">
    <location>
        <begin position="67"/>
        <end position="92"/>
    </location>
</feature>
<dbReference type="InterPro" id="IPR036523">
    <property type="entry name" value="SurE-like_sf"/>
</dbReference>
<dbReference type="NCBIfam" id="TIGR00087">
    <property type="entry name" value="surE"/>
    <property type="match status" value="1"/>
</dbReference>
<gene>
    <name evidence="3" type="ORF">B0I36DRAFT_251696</name>
</gene>
<dbReference type="Pfam" id="PF03133">
    <property type="entry name" value="TTL"/>
    <property type="match status" value="1"/>
</dbReference>
<dbReference type="Gene3D" id="3.40.1210.10">
    <property type="entry name" value="Survival protein SurE-like phosphatase/nucleotidase"/>
    <property type="match status" value="1"/>
</dbReference>
<dbReference type="PANTHER" id="PTHR47551">
    <property type="entry name" value="TUBULIN--TYROSINE LIGASE PBY1-RELATED"/>
    <property type="match status" value="1"/>
</dbReference>
<dbReference type="Proteomes" id="UP000756346">
    <property type="component" value="Unassembled WGS sequence"/>
</dbReference>
<dbReference type="SUPFAM" id="SSF64167">
    <property type="entry name" value="SurE-like"/>
    <property type="match status" value="1"/>
</dbReference>
<dbReference type="PANTHER" id="PTHR47551:SF1">
    <property type="entry name" value="TUBULIN--TYROSINE LIGASE PBY1-RELATED"/>
    <property type="match status" value="1"/>
</dbReference>
<reference evidence="3" key="1">
    <citation type="journal article" date="2021" name="Nat. Commun.">
        <title>Genetic determinants of endophytism in the Arabidopsis root mycobiome.</title>
        <authorList>
            <person name="Mesny F."/>
            <person name="Miyauchi S."/>
            <person name="Thiergart T."/>
            <person name="Pickel B."/>
            <person name="Atanasova L."/>
            <person name="Karlsson M."/>
            <person name="Huettel B."/>
            <person name="Barry K.W."/>
            <person name="Haridas S."/>
            <person name="Chen C."/>
            <person name="Bauer D."/>
            <person name="Andreopoulos W."/>
            <person name="Pangilinan J."/>
            <person name="LaButti K."/>
            <person name="Riley R."/>
            <person name="Lipzen A."/>
            <person name="Clum A."/>
            <person name="Drula E."/>
            <person name="Henrissat B."/>
            <person name="Kohler A."/>
            <person name="Grigoriev I.V."/>
            <person name="Martin F.M."/>
            <person name="Hacquard S."/>
        </authorList>
    </citation>
    <scope>NUCLEOTIDE SEQUENCE</scope>
    <source>
        <strain evidence="3">MPI-CAGE-CH-0230</strain>
    </source>
</reference>
<dbReference type="OrthoDB" id="202825at2759"/>
<evidence type="ECO:0000259" key="2">
    <source>
        <dbReference type="Pfam" id="PF01975"/>
    </source>
</evidence>
<dbReference type="Gene3D" id="3.30.470.20">
    <property type="entry name" value="ATP-grasp fold, B domain"/>
    <property type="match status" value="1"/>
</dbReference>
<dbReference type="AlphaFoldDB" id="A0A9P8XVR0"/>
<evidence type="ECO:0000313" key="4">
    <source>
        <dbReference type="Proteomes" id="UP000756346"/>
    </source>
</evidence>
<dbReference type="Pfam" id="PF01975">
    <property type="entry name" value="SurE"/>
    <property type="match status" value="1"/>
</dbReference>
<dbReference type="GO" id="GO:0016874">
    <property type="term" value="F:ligase activity"/>
    <property type="evidence" value="ECO:0007669"/>
    <property type="project" value="UniProtKB-KW"/>
</dbReference>
<protein>
    <submittedName>
        <fullName evidence="3">Tubulin-tyrosine ligase family-domain-containing protein</fullName>
    </submittedName>
</protein>
<dbReference type="GO" id="GO:0016787">
    <property type="term" value="F:hydrolase activity"/>
    <property type="evidence" value="ECO:0007669"/>
    <property type="project" value="InterPro"/>
</dbReference>
<name>A0A9P8XVR0_9PEZI</name>
<evidence type="ECO:0000256" key="1">
    <source>
        <dbReference type="SAM" id="MobiDB-lite"/>
    </source>
</evidence>
<dbReference type="GeneID" id="70180179"/>
<dbReference type="RefSeq" id="XP_046007235.1">
    <property type="nucleotide sequence ID" value="XM_046150633.1"/>
</dbReference>
<keyword evidence="3" id="KW-0436">Ligase</keyword>
<dbReference type="EMBL" id="JAGTJQ010000010">
    <property type="protein sequence ID" value="KAH7021034.1"/>
    <property type="molecule type" value="Genomic_DNA"/>
</dbReference>
<dbReference type="InterPro" id="IPR027746">
    <property type="entry name" value="TTL"/>
</dbReference>
<sequence length="802" mass="88718">MHILVTNDDGPPSVSTSPFVHQLIRDLQASGHVVSVCLPHSQRSWIGKAHIIGQTVKPTYYRPSEHFDVTLDPDSSRPQGSTHTRPSQNGEEEWVLVDGTPASAAQIGIHHLFKHRGPIDLVVSGPNYGRNSTSVFALSSGTLGGALEGAACRKKSIAVSYAFFSRKHDPTIINAASKHAVKVIEALYEAWPSDGSVDVYTVNIPLVQDVGKKAVFTDVLQNYWDDADGGCFEEVEGSVGDEEEEEERIREREQAATSIPTTDDQTTKISTVSHRHFKWAPKFSGVYRSVEEAPPGNDGWALTQGFTSIASLKANFQQAAPHLHGQELKLSGLIATAQETTSSKPLGTTTLALRPKNHFYALIDYGDAYVQPLILDALNKVFPRETFTLLASPKRSTDADDALEITVRSLLPENAPEDAKILQITQYESIDWDYVGTHPRTCLVNSYMLRKALIRKHYLSATVENWVAKRPDSSLKTHVKRSEAFEVDYAEFLDDSLIEAFDLRASMEKNEQMTANDASVESIEWWILKPSMSDRGQGIRLFSTMEELQAIFDEWEDDEADGDDQQDDTGINASHLRHFVAQPYINPPLILSGDDRKFHIRTYVACVGSLDVYVYRHMLALFAGKPYVAPGAAAKSTSTDSPDAIDLESHLTNTCLQRSVADNTVQQFWDVSLPQTTKEHILKQVCDITGDAFEAAARGMMMHFRPLDNAFEIFGLDFLVDATEHVWLLEVNAFPDFKQTGAELQSLVEGLWENVLRVAVGGFLGSEHGQTACAAGDAKDRSSQNRDLILVRKIELGAQFGA</sequence>
<feature type="domain" description="Survival protein SurE-like phosphatase/nucleotidase" evidence="2">
    <location>
        <begin position="3"/>
        <end position="225"/>
    </location>
</feature>
<dbReference type="GO" id="GO:0000932">
    <property type="term" value="C:P-body"/>
    <property type="evidence" value="ECO:0007669"/>
    <property type="project" value="TreeGrafter"/>
</dbReference>
<feature type="compositionally biased region" description="Polar residues" evidence="1">
    <location>
        <begin position="76"/>
        <end position="89"/>
    </location>
</feature>
<dbReference type="SUPFAM" id="SSF56059">
    <property type="entry name" value="Glutathione synthetase ATP-binding domain-like"/>
    <property type="match status" value="1"/>
</dbReference>
<comment type="caution">
    <text evidence="3">The sequence shown here is derived from an EMBL/GenBank/DDBJ whole genome shotgun (WGS) entry which is preliminary data.</text>
</comment>
<accession>A0A9P8XVR0</accession>
<proteinExistence type="predicted"/>